<evidence type="ECO:0000256" key="2">
    <source>
        <dbReference type="ARBA" id="ARBA00022475"/>
    </source>
</evidence>
<feature type="transmembrane region" description="Helical" evidence="6">
    <location>
        <begin position="156"/>
        <end position="175"/>
    </location>
</feature>
<gene>
    <name evidence="7" type="ORF">D5F11_003010</name>
</gene>
<feature type="transmembrane region" description="Helical" evidence="6">
    <location>
        <begin position="92"/>
        <end position="114"/>
    </location>
</feature>
<keyword evidence="4 6" id="KW-1133">Transmembrane helix</keyword>
<sequence>MVEVISRRIRNKMNRCRGFRKKGVNTMMVLGGMAAWNTPLLIILVCISVWYCFWAKKHPDIRFSQFYWFHAGIGLFYLLIGSPLYVLSHLTFITHMLQMSILYFFVPPLLLLGIPGRLGQKWKKRNISSFSALIIFSILFFLYHLPQVLPFLYKNLVIHTSYILCLFALSFLMWFPVITPGSSLKRYSWWSSILLMPACLLLILNGLLGGQENSPLFSQLMLKLCIPSDQSAALLPFQMNTKADQILGGLLMLALHKFSLMVAIRLGSQRMCLKNLKLKPSLHKME</sequence>
<dbReference type="OrthoDB" id="128422at2"/>
<keyword evidence="5 6" id="KW-0472">Membrane</keyword>
<feature type="transmembrane region" description="Helical" evidence="6">
    <location>
        <begin position="187"/>
        <end position="208"/>
    </location>
</feature>
<dbReference type="Proteomes" id="UP000287296">
    <property type="component" value="Unassembled WGS sequence"/>
</dbReference>
<feature type="transmembrane region" description="Helical" evidence="6">
    <location>
        <begin position="66"/>
        <end position="86"/>
    </location>
</feature>
<protein>
    <recommendedName>
        <fullName evidence="9">Cytochrome c oxidase assembly factor CtaG</fullName>
    </recommendedName>
</protein>
<evidence type="ECO:0000256" key="5">
    <source>
        <dbReference type="ARBA" id="ARBA00023136"/>
    </source>
</evidence>
<dbReference type="AlphaFoldDB" id="A0A429XC97"/>
<comment type="subcellular location">
    <subcellularLocation>
        <location evidence="1">Cell membrane</location>
        <topology evidence="1">Multi-pass membrane protein</topology>
    </subcellularLocation>
</comment>
<evidence type="ECO:0000256" key="6">
    <source>
        <dbReference type="SAM" id="Phobius"/>
    </source>
</evidence>
<evidence type="ECO:0000313" key="8">
    <source>
        <dbReference type="Proteomes" id="UP000287296"/>
    </source>
</evidence>
<dbReference type="InterPro" id="IPR019108">
    <property type="entry name" value="Caa3_assmbl_CtaG-rel"/>
</dbReference>
<feature type="transmembrane region" description="Helical" evidence="6">
    <location>
        <begin position="34"/>
        <end position="54"/>
    </location>
</feature>
<evidence type="ECO:0000256" key="3">
    <source>
        <dbReference type="ARBA" id="ARBA00022692"/>
    </source>
</evidence>
<accession>A0A429XC97</accession>
<reference evidence="7 8" key="1">
    <citation type="submission" date="2018-12" db="EMBL/GenBank/DDBJ databases">
        <authorList>
            <person name="Sun L."/>
            <person name="Chen Z."/>
        </authorList>
    </citation>
    <scope>NUCLEOTIDE SEQUENCE [LARGE SCALE GENOMIC DNA]</scope>
    <source>
        <strain evidence="7 8">LMG 29736</strain>
    </source>
</reference>
<keyword evidence="2" id="KW-1003">Cell membrane</keyword>
<feature type="transmembrane region" description="Helical" evidence="6">
    <location>
        <begin position="246"/>
        <end position="267"/>
    </location>
</feature>
<evidence type="ECO:0008006" key="9">
    <source>
        <dbReference type="Google" id="ProtNLM"/>
    </source>
</evidence>
<comment type="caution">
    <text evidence="7">The sequence shown here is derived from an EMBL/GenBank/DDBJ whole genome shotgun (WGS) entry which is preliminary data.</text>
</comment>
<dbReference type="GO" id="GO:0005886">
    <property type="term" value="C:plasma membrane"/>
    <property type="evidence" value="ECO:0007669"/>
    <property type="project" value="UniProtKB-SubCell"/>
</dbReference>
<evidence type="ECO:0000256" key="4">
    <source>
        <dbReference type="ARBA" id="ARBA00022989"/>
    </source>
</evidence>
<evidence type="ECO:0000256" key="1">
    <source>
        <dbReference type="ARBA" id="ARBA00004651"/>
    </source>
</evidence>
<evidence type="ECO:0000313" key="7">
    <source>
        <dbReference type="EMBL" id="RST61040.1"/>
    </source>
</evidence>
<organism evidence="7 8">
    <name type="scientific">Siminovitchia terrae</name>
    <name type="common">Bacillus terrae</name>
    <dbReference type="NCBI Taxonomy" id="1914933"/>
    <lineage>
        <taxon>Bacteria</taxon>
        <taxon>Bacillati</taxon>
        <taxon>Bacillota</taxon>
        <taxon>Bacilli</taxon>
        <taxon>Bacillales</taxon>
        <taxon>Bacillaceae</taxon>
        <taxon>Siminovitchia</taxon>
    </lineage>
</organism>
<feature type="transmembrane region" description="Helical" evidence="6">
    <location>
        <begin position="126"/>
        <end position="144"/>
    </location>
</feature>
<proteinExistence type="predicted"/>
<dbReference type="Pfam" id="PF09678">
    <property type="entry name" value="Caa3_CtaG"/>
    <property type="match status" value="1"/>
</dbReference>
<keyword evidence="3 6" id="KW-0812">Transmembrane</keyword>
<dbReference type="EMBL" id="QYTW02000002">
    <property type="protein sequence ID" value="RST61040.1"/>
    <property type="molecule type" value="Genomic_DNA"/>
</dbReference>
<name>A0A429XC97_SIMTE</name>